<proteinExistence type="predicted"/>
<organism evidence="4 5">
    <name type="scientific">Arboricoccus pini</name>
    <dbReference type="NCBI Taxonomy" id="1963835"/>
    <lineage>
        <taxon>Bacteria</taxon>
        <taxon>Pseudomonadati</taxon>
        <taxon>Pseudomonadota</taxon>
        <taxon>Alphaproteobacteria</taxon>
        <taxon>Geminicoccales</taxon>
        <taxon>Geminicoccaceae</taxon>
        <taxon>Arboricoccus</taxon>
    </lineage>
</organism>
<dbReference type="GO" id="GO:0018189">
    <property type="term" value="P:pyrroloquinoline quinone biosynthetic process"/>
    <property type="evidence" value="ECO:0007669"/>
    <property type="project" value="UniProtKB-UniPathway"/>
</dbReference>
<dbReference type="Gene3D" id="1.10.10.1150">
    <property type="entry name" value="Coenzyme PQQ synthesis protein D (PqqD)"/>
    <property type="match status" value="1"/>
</dbReference>
<dbReference type="Proteomes" id="UP000197065">
    <property type="component" value="Unassembled WGS sequence"/>
</dbReference>
<name>A0A212RWK5_9PROT</name>
<sequence>MSAARTPVCEDAIVRLAPYARLKEDKIRQCMVLLAPERVLFPCPTTVMILERLDGSCTLRAVVDRMADEFEAPREVIAADTLRMLADLDRQALLDVQPVETGHARH</sequence>
<dbReference type="GO" id="GO:0048038">
    <property type="term" value="F:quinone binding"/>
    <property type="evidence" value="ECO:0007669"/>
    <property type="project" value="InterPro"/>
</dbReference>
<dbReference type="OrthoDB" id="7995890at2"/>
<accession>A0A212RWK5</accession>
<reference evidence="4 5" key="1">
    <citation type="submission" date="2017-06" db="EMBL/GenBank/DDBJ databases">
        <authorList>
            <person name="Kim H.J."/>
            <person name="Triplett B.A."/>
        </authorList>
    </citation>
    <scope>NUCLEOTIDE SEQUENCE [LARGE SCALE GENOMIC DNA]</scope>
    <source>
        <strain evidence="4 5">B29T1</strain>
    </source>
</reference>
<evidence type="ECO:0000256" key="3">
    <source>
        <dbReference type="ARBA" id="ARBA00022905"/>
    </source>
</evidence>
<comment type="pathway">
    <text evidence="1">Cofactor biosynthesis; pyrroloquinoline quinone biosynthesis.</text>
</comment>
<keyword evidence="5" id="KW-1185">Reference proteome</keyword>
<evidence type="ECO:0000313" key="5">
    <source>
        <dbReference type="Proteomes" id="UP000197065"/>
    </source>
</evidence>
<dbReference type="InterPro" id="IPR008792">
    <property type="entry name" value="PQQD"/>
</dbReference>
<dbReference type="InterPro" id="IPR041881">
    <property type="entry name" value="PqqD_sf"/>
</dbReference>
<dbReference type="NCBIfam" id="TIGR03859">
    <property type="entry name" value="PQQ_PqqD"/>
    <property type="match status" value="1"/>
</dbReference>
<dbReference type="UniPathway" id="UPA00539"/>
<dbReference type="Pfam" id="PF05402">
    <property type="entry name" value="PqqD"/>
    <property type="match status" value="1"/>
</dbReference>
<dbReference type="RefSeq" id="WP_088562683.1">
    <property type="nucleotide sequence ID" value="NZ_FYEH01000016.1"/>
</dbReference>
<protein>
    <submittedName>
        <fullName evidence="4">Pyrroloquinoline quinone biosynthesis protein D/pyrroloquinoline quinone biosynthesis protein E</fullName>
    </submittedName>
</protein>
<evidence type="ECO:0000256" key="1">
    <source>
        <dbReference type="ARBA" id="ARBA00004886"/>
    </source>
</evidence>
<keyword evidence="3" id="KW-0884">PQQ biosynthesis</keyword>
<gene>
    <name evidence="4" type="ORF">SAMN07250955_11612</name>
</gene>
<comment type="subunit">
    <text evidence="2">Monomer. Interacts with PqqE.</text>
</comment>
<dbReference type="EMBL" id="FYEH01000016">
    <property type="protein sequence ID" value="SNB77018.1"/>
    <property type="molecule type" value="Genomic_DNA"/>
</dbReference>
<dbReference type="AlphaFoldDB" id="A0A212RWK5"/>
<evidence type="ECO:0000313" key="4">
    <source>
        <dbReference type="EMBL" id="SNB77018.1"/>
    </source>
</evidence>
<evidence type="ECO:0000256" key="2">
    <source>
        <dbReference type="ARBA" id="ARBA00011741"/>
    </source>
</evidence>
<dbReference type="InterPro" id="IPR022479">
    <property type="entry name" value="PqqD_bac"/>
</dbReference>